<keyword evidence="2" id="KW-0812">Transmembrane</keyword>
<dbReference type="Gene3D" id="3.40.630.190">
    <property type="entry name" value="LCP protein"/>
    <property type="match status" value="1"/>
</dbReference>
<dbReference type="Proteomes" id="UP000264141">
    <property type="component" value="Unassembled WGS sequence"/>
</dbReference>
<dbReference type="OrthoDB" id="305468at2"/>
<gene>
    <name evidence="4" type="ORF">DEQ80_00885</name>
</gene>
<dbReference type="Pfam" id="PF03816">
    <property type="entry name" value="LytR_cpsA_psr"/>
    <property type="match status" value="1"/>
</dbReference>
<dbReference type="InterPro" id="IPR004474">
    <property type="entry name" value="LytR_CpsA_psr"/>
</dbReference>
<feature type="domain" description="Cell envelope-related transcriptional attenuator" evidence="3">
    <location>
        <begin position="94"/>
        <end position="236"/>
    </location>
</feature>
<dbReference type="NCBIfam" id="TIGR00350">
    <property type="entry name" value="lytR_cpsA_psr"/>
    <property type="match status" value="1"/>
</dbReference>
<dbReference type="PANTHER" id="PTHR33392:SF6">
    <property type="entry name" value="POLYISOPRENYL-TEICHOIC ACID--PEPTIDOGLYCAN TEICHOIC ACID TRANSFERASE TAGU"/>
    <property type="match status" value="1"/>
</dbReference>
<protein>
    <submittedName>
        <fullName evidence="4">LytR family transcriptional regulator</fullName>
    </submittedName>
</protein>
<proteinExistence type="inferred from homology"/>
<comment type="similarity">
    <text evidence="1">Belongs to the LytR/CpsA/Psr (LCP) family.</text>
</comment>
<keyword evidence="2" id="KW-0472">Membrane</keyword>
<evidence type="ECO:0000313" key="5">
    <source>
        <dbReference type="Proteomes" id="UP000264141"/>
    </source>
</evidence>
<sequence>MIFPISLLIMIDPSAPTQPVPVDDPLSHLQRVRVQRRAPVRRHRRGLSGCCSGVLLGLLIIFFALTAAYLLFPANTRLLLLGVDRAPDGSFTGRTDTIMLLQVNPLQPRVALLSIPRDLWVPIPGVGENRINTAHFFAEASQPGSGPRATEQVIEANFGLAVHYYARIRFEGFQKVVDAMGGVTLELKEPMGGLPAGRHHLNGAQALAFARDRKGTDDFFRMRQGQVILIATARQLLHPLTWPRFPAIIATFFDSIDTNLPIWEWPRIGLALIRAGMDGIDHRTISREMVTPFTTDQGAQVLLPNWEAIRPMIREMFGDR</sequence>
<evidence type="ECO:0000259" key="3">
    <source>
        <dbReference type="Pfam" id="PF03816"/>
    </source>
</evidence>
<organism evidence="4 5">
    <name type="scientific">Anaerolinea thermolimosa</name>
    <dbReference type="NCBI Taxonomy" id="229919"/>
    <lineage>
        <taxon>Bacteria</taxon>
        <taxon>Bacillati</taxon>
        <taxon>Chloroflexota</taxon>
        <taxon>Anaerolineae</taxon>
        <taxon>Anaerolineales</taxon>
        <taxon>Anaerolineaceae</taxon>
        <taxon>Anaerolinea</taxon>
    </lineage>
</organism>
<accession>A0A3D1JCT1</accession>
<name>A0A3D1JCT1_9CHLR</name>
<dbReference type="PANTHER" id="PTHR33392">
    <property type="entry name" value="POLYISOPRENYL-TEICHOIC ACID--PEPTIDOGLYCAN TEICHOIC ACID TRANSFERASE TAGU"/>
    <property type="match status" value="1"/>
</dbReference>
<keyword evidence="2" id="KW-1133">Transmembrane helix</keyword>
<feature type="transmembrane region" description="Helical" evidence="2">
    <location>
        <begin position="46"/>
        <end position="72"/>
    </location>
</feature>
<dbReference type="InterPro" id="IPR050922">
    <property type="entry name" value="LytR/CpsA/Psr_CW_biosynth"/>
</dbReference>
<evidence type="ECO:0000313" key="4">
    <source>
        <dbReference type="EMBL" id="HCE16390.1"/>
    </source>
</evidence>
<dbReference type="RefSeq" id="WP_084001118.1">
    <property type="nucleotide sequence ID" value="NZ_DF967965.1"/>
</dbReference>
<evidence type="ECO:0000256" key="1">
    <source>
        <dbReference type="ARBA" id="ARBA00006068"/>
    </source>
</evidence>
<dbReference type="STRING" id="229919.GCA_001050195_00488"/>
<comment type="caution">
    <text evidence="4">The sequence shown here is derived from an EMBL/GenBank/DDBJ whole genome shotgun (WGS) entry which is preliminary data.</text>
</comment>
<reference evidence="4 5" key="1">
    <citation type="journal article" date="2018" name="Nat. Biotechnol.">
        <title>A standardized bacterial taxonomy based on genome phylogeny substantially revises the tree of life.</title>
        <authorList>
            <person name="Parks D.H."/>
            <person name="Chuvochina M."/>
            <person name="Waite D.W."/>
            <person name="Rinke C."/>
            <person name="Skarshewski A."/>
            <person name="Chaumeil P.A."/>
            <person name="Hugenholtz P."/>
        </authorList>
    </citation>
    <scope>NUCLEOTIDE SEQUENCE [LARGE SCALE GENOMIC DNA]</scope>
    <source>
        <strain evidence="4">UBA8781</strain>
    </source>
</reference>
<dbReference type="EMBL" id="DPBP01000003">
    <property type="protein sequence ID" value="HCE16390.1"/>
    <property type="molecule type" value="Genomic_DNA"/>
</dbReference>
<dbReference type="AlphaFoldDB" id="A0A3D1JCT1"/>
<evidence type="ECO:0000256" key="2">
    <source>
        <dbReference type="SAM" id="Phobius"/>
    </source>
</evidence>